<feature type="compositionally biased region" description="Low complexity" evidence="1">
    <location>
        <begin position="234"/>
        <end position="244"/>
    </location>
</feature>
<reference evidence="3 4" key="1">
    <citation type="submission" date="2016-12" db="EMBL/GenBank/DDBJ databases">
        <authorList>
            <person name="Song W.-J."/>
            <person name="Kurnit D.M."/>
        </authorList>
    </citation>
    <scope>NUCLEOTIDE SEQUENCE [LARGE SCALE GENOMIC DNA]</scope>
    <source>
        <strain evidence="3 4">CGMCC 1.10808</strain>
    </source>
</reference>
<dbReference type="STRING" id="1189325.SAMN04488119_102179"/>
<keyword evidence="3" id="KW-0315">Glutamine amidotransferase</keyword>
<feature type="domain" description="Glutamine amidotransferase" evidence="2">
    <location>
        <begin position="51"/>
        <end position="179"/>
    </location>
</feature>
<dbReference type="GO" id="GO:0016740">
    <property type="term" value="F:transferase activity"/>
    <property type="evidence" value="ECO:0007669"/>
    <property type="project" value="UniProtKB-KW"/>
</dbReference>
<dbReference type="InterPro" id="IPR017926">
    <property type="entry name" value="GATASE"/>
</dbReference>
<keyword evidence="4" id="KW-1185">Reference proteome</keyword>
<dbReference type="PANTHER" id="PTHR42695">
    <property type="entry name" value="GLUTAMINE AMIDOTRANSFERASE YLR126C-RELATED"/>
    <property type="match status" value="1"/>
</dbReference>
<organism evidence="3 4">
    <name type="scientific">Oceanicella actignis</name>
    <dbReference type="NCBI Taxonomy" id="1189325"/>
    <lineage>
        <taxon>Bacteria</taxon>
        <taxon>Pseudomonadati</taxon>
        <taxon>Pseudomonadota</taxon>
        <taxon>Alphaproteobacteria</taxon>
        <taxon>Rhodobacterales</taxon>
        <taxon>Paracoccaceae</taxon>
        <taxon>Oceanicella</taxon>
    </lineage>
</organism>
<dbReference type="Gene3D" id="3.40.50.880">
    <property type="match status" value="1"/>
</dbReference>
<evidence type="ECO:0000259" key="2">
    <source>
        <dbReference type="Pfam" id="PF00117"/>
    </source>
</evidence>
<dbReference type="PROSITE" id="PS51273">
    <property type="entry name" value="GATASE_TYPE_1"/>
    <property type="match status" value="1"/>
</dbReference>
<dbReference type="Proteomes" id="UP000184066">
    <property type="component" value="Unassembled WGS sequence"/>
</dbReference>
<feature type="region of interest" description="Disordered" evidence="1">
    <location>
        <begin position="231"/>
        <end position="252"/>
    </location>
</feature>
<accession>A0A1M7RZK6</accession>
<dbReference type="CDD" id="cd01741">
    <property type="entry name" value="GATase1_1"/>
    <property type="match status" value="1"/>
</dbReference>
<dbReference type="GO" id="GO:0005829">
    <property type="term" value="C:cytosol"/>
    <property type="evidence" value="ECO:0007669"/>
    <property type="project" value="TreeGrafter"/>
</dbReference>
<sequence length="252" mass="27488">MLIGILETGDVAPEMRARHGSFADMFRRLLAGQGFAFRVWRVVDGQLPADPAEADGWLITGSKHAVYDDLPWIEPLKDFIRRAAAARAPMAGICFGHQIMAEALGGRVEKSERGWGIGPQTYDSVEAGRPITILASHQDQVTRKPPSAEVVASSEFCPYAGLVYRDAPAISYQPHPEFRREFSRELIETRRGTVYDPALADAALARMDAPLDSDWMARRIADFFRAHARPARNGAGDEAGAKQGAAGGRAEG</sequence>
<proteinExistence type="predicted"/>
<keyword evidence="3" id="KW-0808">Transferase</keyword>
<dbReference type="Pfam" id="PF00117">
    <property type="entry name" value="GATase"/>
    <property type="match status" value="1"/>
</dbReference>
<dbReference type="SUPFAM" id="SSF52317">
    <property type="entry name" value="Class I glutamine amidotransferase-like"/>
    <property type="match status" value="1"/>
</dbReference>
<dbReference type="AlphaFoldDB" id="A0A1M7RZK6"/>
<evidence type="ECO:0000313" key="4">
    <source>
        <dbReference type="Proteomes" id="UP000184066"/>
    </source>
</evidence>
<evidence type="ECO:0000313" key="3">
    <source>
        <dbReference type="EMBL" id="SHN51554.1"/>
    </source>
</evidence>
<dbReference type="InterPro" id="IPR029062">
    <property type="entry name" value="Class_I_gatase-like"/>
</dbReference>
<gene>
    <name evidence="3" type="ORF">SAMN05216200_101339</name>
</gene>
<protein>
    <submittedName>
        <fullName evidence="3">GMP synthase-Glutamine amidotransferase</fullName>
    </submittedName>
</protein>
<dbReference type="OrthoDB" id="7365442at2"/>
<dbReference type="PANTHER" id="PTHR42695:SF5">
    <property type="entry name" value="GLUTAMINE AMIDOTRANSFERASE YLR126C-RELATED"/>
    <property type="match status" value="1"/>
</dbReference>
<name>A0A1M7RZK6_9RHOB</name>
<dbReference type="EMBL" id="FRDL01000001">
    <property type="protein sequence ID" value="SHN51554.1"/>
    <property type="molecule type" value="Genomic_DNA"/>
</dbReference>
<evidence type="ECO:0000256" key="1">
    <source>
        <dbReference type="SAM" id="MobiDB-lite"/>
    </source>
</evidence>
<dbReference type="InterPro" id="IPR044992">
    <property type="entry name" value="ChyE-like"/>
</dbReference>
<dbReference type="RefSeq" id="WP_072745906.1">
    <property type="nucleotide sequence ID" value="NZ_FOHL01000002.1"/>
</dbReference>